<evidence type="ECO:0000256" key="1">
    <source>
        <dbReference type="ARBA" id="ARBA00004651"/>
    </source>
</evidence>
<keyword evidence="15" id="KW-0966">Cell projection</keyword>
<keyword evidence="15" id="KW-0969">Cilium</keyword>
<accession>A0A1H9L8F0</accession>
<feature type="transmembrane region" description="Helical" evidence="13">
    <location>
        <begin position="33"/>
        <end position="54"/>
    </location>
</feature>
<evidence type="ECO:0000256" key="11">
    <source>
        <dbReference type="ARBA" id="ARBA00023225"/>
    </source>
</evidence>
<feature type="region of interest" description="Disordered" evidence="14">
    <location>
        <begin position="354"/>
        <end position="378"/>
    </location>
</feature>
<evidence type="ECO:0000256" key="10">
    <source>
        <dbReference type="ARBA" id="ARBA00023136"/>
    </source>
</evidence>
<dbReference type="PANTHER" id="PTHR30531">
    <property type="entry name" value="FLAGELLAR BIOSYNTHETIC PROTEIN FLHB"/>
    <property type="match status" value="1"/>
</dbReference>
<evidence type="ECO:0000313" key="16">
    <source>
        <dbReference type="Proteomes" id="UP000198749"/>
    </source>
</evidence>
<dbReference type="Proteomes" id="UP000198749">
    <property type="component" value="Unassembled WGS sequence"/>
</dbReference>
<evidence type="ECO:0000256" key="3">
    <source>
        <dbReference type="ARBA" id="ARBA00021622"/>
    </source>
</evidence>
<protein>
    <recommendedName>
        <fullName evidence="3 13">Flagellar biosynthetic protein FlhB</fullName>
    </recommendedName>
</protein>
<proteinExistence type="inferred from homology"/>
<dbReference type="PANTHER" id="PTHR30531:SF12">
    <property type="entry name" value="FLAGELLAR BIOSYNTHETIC PROTEIN FLHB"/>
    <property type="match status" value="1"/>
</dbReference>
<organism evidence="15 16">
    <name type="scientific">Amphritea atlantica</name>
    <dbReference type="NCBI Taxonomy" id="355243"/>
    <lineage>
        <taxon>Bacteria</taxon>
        <taxon>Pseudomonadati</taxon>
        <taxon>Pseudomonadota</taxon>
        <taxon>Gammaproteobacteria</taxon>
        <taxon>Oceanospirillales</taxon>
        <taxon>Oceanospirillaceae</taxon>
        <taxon>Amphritea</taxon>
    </lineage>
</organism>
<dbReference type="GO" id="GO:0044780">
    <property type="term" value="P:bacterial-type flagellum assembly"/>
    <property type="evidence" value="ECO:0007669"/>
    <property type="project" value="InterPro"/>
</dbReference>
<feature type="transmembrane region" description="Helical" evidence="13">
    <location>
        <begin position="146"/>
        <end position="165"/>
    </location>
</feature>
<keyword evidence="16" id="KW-1185">Reference proteome</keyword>
<evidence type="ECO:0000256" key="6">
    <source>
        <dbReference type="ARBA" id="ARBA00022692"/>
    </source>
</evidence>
<evidence type="ECO:0000256" key="7">
    <source>
        <dbReference type="ARBA" id="ARBA00022795"/>
    </source>
</evidence>
<keyword evidence="11 13" id="KW-1006">Bacterial flagellum protein export</keyword>
<dbReference type="Gene3D" id="3.40.1690.10">
    <property type="entry name" value="secretion proteins EscU"/>
    <property type="match status" value="1"/>
</dbReference>
<sequence>MAEDSGQEKTEQPTSKRLRDAKEKGDIARSKELATTILLLTAAAAAMMFGGLVADKMAGMMKFNFALDREAVMDPALMFIHLGYSLSEALQALIGFFLVLLVAAVVGPIALGGWNLSMKAMAPKLSRIDPLAGIKRMFSLKALLELFKALAKFLVVGSLSFLVLYSSRQALFSLGTQDVFPAMSHATELVIWAFLVMSSTMIIISLIDVPFQIYDYTEKLKMTLQEVKDEMKNTEGKPEVKGRIRQLQREISQRKMMSAVPEADVVITNPTHYAVALKYDQSGGGAPYLVAKGGDFVALKIREIAEKHDIPILSAPPLARAIYHSTEIDEEIPSGLFKAVAEVLAYVFQLQRYKKQQGPAPKDVSKDLDIPEELRRDE</sequence>
<dbReference type="Pfam" id="PF01312">
    <property type="entry name" value="Bac_export_2"/>
    <property type="match status" value="1"/>
</dbReference>
<dbReference type="InterPro" id="IPR006136">
    <property type="entry name" value="FlhB"/>
</dbReference>
<comment type="similarity">
    <text evidence="2 13">Belongs to the type III secretion exporter family.</text>
</comment>
<evidence type="ECO:0000256" key="5">
    <source>
        <dbReference type="ARBA" id="ARBA00022475"/>
    </source>
</evidence>
<dbReference type="RefSeq" id="WP_091361406.1">
    <property type="nucleotide sequence ID" value="NZ_AP025284.1"/>
</dbReference>
<feature type="transmembrane region" description="Helical" evidence="13">
    <location>
        <begin position="189"/>
        <end position="211"/>
    </location>
</feature>
<dbReference type="GO" id="GO:0009306">
    <property type="term" value="P:protein secretion"/>
    <property type="evidence" value="ECO:0007669"/>
    <property type="project" value="InterPro"/>
</dbReference>
<dbReference type="OrthoDB" id="9807950at2"/>
<feature type="compositionally biased region" description="Basic and acidic residues" evidence="14">
    <location>
        <begin position="1"/>
        <end position="11"/>
    </location>
</feature>
<evidence type="ECO:0000256" key="9">
    <source>
        <dbReference type="ARBA" id="ARBA00022989"/>
    </source>
</evidence>
<gene>
    <name evidence="13" type="primary">flhB</name>
    <name evidence="15" type="ORF">SAMN03080615_03822</name>
</gene>
<keyword evidence="9 13" id="KW-1133">Transmembrane helix</keyword>
<keyword evidence="4 13" id="KW-0813">Transport</keyword>
<feature type="transmembrane region" description="Helical" evidence="13">
    <location>
        <begin position="92"/>
        <end position="117"/>
    </location>
</feature>
<keyword evidence="10 13" id="KW-0472">Membrane</keyword>
<dbReference type="EMBL" id="FOGB01000016">
    <property type="protein sequence ID" value="SER07447.1"/>
    <property type="molecule type" value="Genomic_DNA"/>
</dbReference>
<evidence type="ECO:0000256" key="13">
    <source>
        <dbReference type="RuleBase" id="RU364091"/>
    </source>
</evidence>
<keyword evidence="7 13" id="KW-1005">Bacterial flagellum biogenesis</keyword>
<evidence type="ECO:0000256" key="12">
    <source>
        <dbReference type="ARBA" id="ARBA00025078"/>
    </source>
</evidence>
<reference evidence="16" key="1">
    <citation type="submission" date="2016-10" db="EMBL/GenBank/DDBJ databases">
        <authorList>
            <person name="Varghese N."/>
            <person name="Submissions S."/>
        </authorList>
    </citation>
    <scope>NUCLEOTIDE SEQUENCE [LARGE SCALE GENOMIC DNA]</scope>
    <source>
        <strain evidence="16">DSM 18887</strain>
    </source>
</reference>
<keyword evidence="15" id="KW-0282">Flagellum</keyword>
<dbReference type="FunFam" id="3.40.1690.10:FF:000001">
    <property type="entry name" value="Flagellar biosynthetic protein FlhB"/>
    <property type="match status" value="1"/>
</dbReference>
<name>A0A1H9L8F0_9GAMM</name>
<evidence type="ECO:0000313" key="15">
    <source>
        <dbReference type="EMBL" id="SER07447.1"/>
    </source>
</evidence>
<keyword evidence="6 13" id="KW-0812">Transmembrane</keyword>
<dbReference type="InterPro" id="IPR006135">
    <property type="entry name" value="T3SS_substrate_exporter"/>
</dbReference>
<comment type="function">
    <text evidence="12 13">Required for formation of the rod structure in the basal body of the flagellar apparatus. Together with FliI and FliH, may constitute the export apparatus of flagellin.</text>
</comment>
<feature type="region of interest" description="Disordered" evidence="14">
    <location>
        <begin position="1"/>
        <end position="24"/>
    </location>
</feature>
<keyword evidence="8 13" id="KW-0653">Protein transport</keyword>
<dbReference type="Gene3D" id="6.10.250.2080">
    <property type="match status" value="1"/>
</dbReference>
<evidence type="ECO:0000256" key="4">
    <source>
        <dbReference type="ARBA" id="ARBA00022448"/>
    </source>
</evidence>
<dbReference type="AlphaFoldDB" id="A0A1H9L8F0"/>
<dbReference type="SUPFAM" id="SSF160544">
    <property type="entry name" value="EscU C-terminal domain-like"/>
    <property type="match status" value="1"/>
</dbReference>
<evidence type="ECO:0000256" key="2">
    <source>
        <dbReference type="ARBA" id="ARBA00010690"/>
    </source>
</evidence>
<dbReference type="PRINTS" id="PR00950">
    <property type="entry name" value="TYPE3IMSPROT"/>
</dbReference>
<dbReference type="GO" id="GO:0005886">
    <property type="term" value="C:plasma membrane"/>
    <property type="evidence" value="ECO:0007669"/>
    <property type="project" value="UniProtKB-SubCell"/>
</dbReference>
<evidence type="ECO:0000256" key="14">
    <source>
        <dbReference type="SAM" id="MobiDB-lite"/>
    </source>
</evidence>
<dbReference type="STRING" id="355243.SAMN03080615_03822"/>
<comment type="subcellular location">
    <subcellularLocation>
        <location evidence="1">Cell membrane</location>
        <topology evidence="1">Multi-pass membrane protein</topology>
    </subcellularLocation>
</comment>
<evidence type="ECO:0000256" key="8">
    <source>
        <dbReference type="ARBA" id="ARBA00022927"/>
    </source>
</evidence>
<dbReference type="NCBIfam" id="TIGR00328">
    <property type="entry name" value="flhB"/>
    <property type="match status" value="1"/>
</dbReference>
<dbReference type="InterPro" id="IPR029025">
    <property type="entry name" value="T3SS_substrate_exporter_C"/>
</dbReference>
<feature type="compositionally biased region" description="Basic and acidic residues" evidence="14">
    <location>
        <begin position="363"/>
        <end position="378"/>
    </location>
</feature>
<keyword evidence="5 13" id="KW-1003">Cell membrane</keyword>